<evidence type="ECO:0000313" key="2">
    <source>
        <dbReference type="Proteomes" id="UP000324800"/>
    </source>
</evidence>
<reference evidence="1 2" key="1">
    <citation type="submission" date="2019-03" db="EMBL/GenBank/DDBJ databases">
        <title>Single cell metagenomics reveals metabolic interactions within the superorganism composed of flagellate Streblomastix strix and complex community of Bacteroidetes bacteria on its surface.</title>
        <authorList>
            <person name="Treitli S.C."/>
            <person name="Kolisko M."/>
            <person name="Husnik F."/>
            <person name="Keeling P."/>
            <person name="Hampl V."/>
        </authorList>
    </citation>
    <scope>NUCLEOTIDE SEQUENCE [LARGE SCALE GENOMIC DNA]</scope>
    <source>
        <strain evidence="1">ST1C</strain>
    </source>
</reference>
<name>A0A5J4UH07_9EUKA</name>
<protein>
    <submittedName>
        <fullName evidence="1">Uncharacterized protein</fullName>
    </submittedName>
</protein>
<accession>A0A5J4UH07</accession>
<sequence>TAAFYILTIRTLNLQYYATSAVSPAKRQTMSGFSGGIKCNVPQLRVRTGKELNIGFSWLRSSNPLNVISLGILQQNGVPMVAAVAYLSISQMHKSLREFPLITAYSHASIAYLHNVVASFNCDSASVSVGIANYYARSDHVHPLNITTTIPFSDSASGSVGTANNYARSDHSHPFNITTAIPPQDGASGSVGTTNYYARNDHSHAINVETNASNIPIVNGVGANGTSAFYARQDHVHPQQLTYDGNVILTKFIKTGRTNNDILLANGDTKKSVLASKSYQVIEQPQYIKLCTFIALNATTDNSIELKINIRTGFGQIQFNQHWTQDIGIDKYQYLFIPSLSSGLNSAWIIYFGSSVDRYGELWCKIDDYTYNTYIYEMKVNAFQGNITNILSTDCQSSLPTGYSCIQQLIANSYGSMQVNPTTNQFSQGIRIARSTNSNYSGIFLGCDPLSTTGSLQDQWNIVNTPTGQFRIGVNDQITENNQGLMISNDGSTLSFNGNQFVDLATNQVIAAKKIFTAGLDSGNIQINPTATGYDDGLRISRSEESTGGSSLTLGCSRFSNTGAIAGQWQIFTPPSYYVNNPLGITLQLGFDSSETNRGLYISADGNTLSFNGQIIAGTGAPVGSVNYSAGNPILWGVRSLGTDGGINTDGTAVFWRDHALQFDPYYPG</sequence>
<dbReference type="EMBL" id="SNRW01016357">
    <property type="protein sequence ID" value="KAA6369453.1"/>
    <property type="molecule type" value="Genomic_DNA"/>
</dbReference>
<evidence type="ECO:0000313" key="1">
    <source>
        <dbReference type="EMBL" id="KAA6369453.1"/>
    </source>
</evidence>
<gene>
    <name evidence="1" type="ORF">EZS28_035020</name>
</gene>
<dbReference type="AlphaFoldDB" id="A0A5J4UH07"/>
<feature type="non-terminal residue" evidence="1">
    <location>
        <position position="1"/>
    </location>
</feature>
<comment type="caution">
    <text evidence="1">The sequence shown here is derived from an EMBL/GenBank/DDBJ whole genome shotgun (WGS) entry which is preliminary data.</text>
</comment>
<proteinExistence type="predicted"/>
<organism evidence="1 2">
    <name type="scientific">Streblomastix strix</name>
    <dbReference type="NCBI Taxonomy" id="222440"/>
    <lineage>
        <taxon>Eukaryota</taxon>
        <taxon>Metamonada</taxon>
        <taxon>Preaxostyla</taxon>
        <taxon>Oxymonadida</taxon>
        <taxon>Streblomastigidae</taxon>
        <taxon>Streblomastix</taxon>
    </lineage>
</organism>
<dbReference type="Proteomes" id="UP000324800">
    <property type="component" value="Unassembled WGS sequence"/>
</dbReference>